<accession>A0A7K3WVF3</accession>
<gene>
    <name evidence="1" type="ORF">G3O08_19315</name>
</gene>
<sequence>MLSLKDIQTAFLAVGLALVFSSCDPDDDNTCCDPTNPECTNYDPCYGKIETTAFFTISQALSNFGENASVFIEDDVVTGGTLKFSAIPQEGATYTWILGIDTTIGGSEITTTLGNLPNGSYPNTLIVTKTPDTLCFPLDDGHATHARSFNKILGCEAAIWGRYRGVFSSQPNDSTEIEFALSSNHLEIQPLPCPSSNIQGIFFVNANMIGDTLMMNIDGSANSILSFAAYGSIDKPEGKATIDSSSNLVLAEYTIWDTSYTFTGRKL</sequence>
<protein>
    <recommendedName>
        <fullName evidence="3">Lipoprotein</fullName>
    </recommendedName>
</protein>
<comment type="caution">
    <text evidence="1">The sequence shown here is derived from an EMBL/GenBank/DDBJ whole genome shotgun (WGS) entry which is preliminary data.</text>
</comment>
<organism evidence="1 2">
    <name type="scientific">Cryomorpha ignava</name>
    <dbReference type="NCBI Taxonomy" id="101383"/>
    <lineage>
        <taxon>Bacteria</taxon>
        <taxon>Pseudomonadati</taxon>
        <taxon>Bacteroidota</taxon>
        <taxon>Flavobacteriia</taxon>
        <taxon>Flavobacteriales</taxon>
        <taxon>Cryomorphaceae</taxon>
        <taxon>Cryomorpha</taxon>
    </lineage>
</organism>
<dbReference type="EMBL" id="JAAGVY010000066">
    <property type="protein sequence ID" value="NEN25647.1"/>
    <property type="molecule type" value="Genomic_DNA"/>
</dbReference>
<dbReference type="RefSeq" id="WP_163287097.1">
    <property type="nucleotide sequence ID" value="NZ_JAAGVY010000066.1"/>
</dbReference>
<dbReference type="Proteomes" id="UP000486602">
    <property type="component" value="Unassembled WGS sequence"/>
</dbReference>
<reference evidence="1 2" key="1">
    <citation type="submission" date="2020-02" db="EMBL/GenBank/DDBJ databases">
        <title>Out from the shadows clarifying the taxonomy of the family Cryomorphaceae and related taxa by utilizing the GTDB taxonomic framework.</title>
        <authorList>
            <person name="Bowman J.P."/>
        </authorList>
    </citation>
    <scope>NUCLEOTIDE SEQUENCE [LARGE SCALE GENOMIC DNA]</scope>
    <source>
        <strain evidence="1 2">QSSC 1-22</strain>
    </source>
</reference>
<dbReference type="AlphaFoldDB" id="A0A7K3WVF3"/>
<keyword evidence="2" id="KW-1185">Reference proteome</keyword>
<evidence type="ECO:0000313" key="2">
    <source>
        <dbReference type="Proteomes" id="UP000486602"/>
    </source>
</evidence>
<name>A0A7K3WVF3_9FLAO</name>
<evidence type="ECO:0008006" key="3">
    <source>
        <dbReference type="Google" id="ProtNLM"/>
    </source>
</evidence>
<evidence type="ECO:0000313" key="1">
    <source>
        <dbReference type="EMBL" id="NEN25647.1"/>
    </source>
</evidence>
<proteinExistence type="predicted"/>
<dbReference type="PROSITE" id="PS51257">
    <property type="entry name" value="PROKAR_LIPOPROTEIN"/>
    <property type="match status" value="1"/>
</dbReference>